<evidence type="ECO:0000313" key="2">
    <source>
        <dbReference type="EMBL" id="KAH6653773.1"/>
    </source>
</evidence>
<evidence type="ECO:0000313" key="3">
    <source>
        <dbReference type="Proteomes" id="UP000758603"/>
    </source>
</evidence>
<dbReference type="GeneID" id="70128860"/>
<feature type="region of interest" description="Disordered" evidence="1">
    <location>
        <begin position="386"/>
        <end position="414"/>
    </location>
</feature>
<organism evidence="2 3">
    <name type="scientific">Truncatella angustata</name>
    <dbReference type="NCBI Taxonomy" id="152316"/>
    <lineage>
        <taxon>Eukaryota</taxon>
        <taxon>Fungi</taxon>
        <taxon>Dikarya</taxon>
        <taxon>Ascomycota</taxon>
        <taxon>Pezizomycotina</taxon>
        <taxon>Sordariomycetes</taxon>
        <taxon>Xylariomycetidae</taxon>
        <taxon>Amphisphaeriales</taxon>
        <taxon>Sporocadaceae</taxon>
        <taxon>Truncatella</taxon>
    </lineage>
</organism>
<dbReference type="EMBL" id="JAGPXC010000004">
    <property type="protein sequence ID" value="KAH6653773.1"/>
    <property type="molecule type" value="Genomic_DNA"/>
</dbReference>
<dbReference type="AlphaFoldDB" id="A0A9P8UKC5"/>
<name>A0A9P8UKC5_9PEZI</name>
<keyword evidence="3" id="KW-1185">Reference proteome</keyword>
<reference evidence="2" key="1">
    <citation type="journal article" date="2021" name="Nat. Commun.">
        <title>Genetic determinants of endophytism in the Arabidopsis root mycobiome.</title>
        <authorList>
            <person name="Mesny F."/>
            <person name="Miyauchi S."/>
            <person name="Thiergart T."/>
            <person name="Pickel B."/>
            <person name="Atanasova L."/>
            <person name="Karlsson M."/>
            <person name="Huettel B."/>
            <person name="Barry K.W."/>
            <person name="Haridas S."/>
            <person name="Chen C."/>
            <person name="Bauer D."/>
            <person name="Andreopoulos W."/>
            <person name="Pangilinan J."/>
            <person name="LaButti K."/>
            <person name="Riley R."/>
            <person name="Lipzen A."/>
            <person name="Clum A."/>
            <person name="Drula E."/>
            <person name="Henrissat B."/>
            <person name="Kohler A."/>
            <person name="Grigoriev I.V."/>
            <person name="Martin F.M."/>
            <person name="Hacquard S."/>
        </authorList>
    </citation>
    <scope>NUCLEOTIDE SEQUENCE</scope>
    <source>
        <strain evidence="2">MPI-SDFR-AT-0073</strain>
    </source>
</reference>
<evidence type="ECO:0000256" key="1">
    <source>
        <dbReference type="SAM" id="MobiDB-lite"/>
    </source>
</evidence>
<dbReference type="Proteomes" id="UP000758603">
    <property type="component" value="Unassembled WGS sequence"/>
</dbReference>
<gene>
    <name evidence="2" type="ORF">BKA67DRAFT_535130</name>
</gene>
<accession>A0A9P8UKC5</accession>
<protein>
    <submittedName>
        <fullName evidence="2">Uncharacterized protein</fullName>
    </submittedName>
</protein>
<comment type="caution">
    <text evidence="2">The sequence shown here is derived from an EMBL/GenBank/DDBJ whole genome shotgun (WGS) entry which is preliminary data.</text>
</comment>
<dbReference type="OrthoDB" id="5273928at2759"/>
<sequence length="429" mass="49286">MNRRARQFDPDTGQVFHEQQLSATLLGRHVSRDACNWHRVTPQTSHVSGLRINPLKTMCLNVLRNNVGLLEEDTLQNVPDQLLCELWAYLKDTQEPQGIMSFQAWKVFVRSLSGRREIDIHGQPSTQRHAFRENECFTLRNYFRQISDLAGPLEQYVGPLISPAPFGFITHLTIAPGASFATSEFFVLTKMKNLGVLEFVQPQNENLAAIFPRITDSVVREWSQAVDPFPCLRILRIWGEDFTTYRSIDYVTRLPALGIYDVAGRREDWKSDVAHHSAWQRIYSRSHSIQENAPRFDEHGKLVNSGHRSEWVPSLQGNWAEESYAYLGLLWKDRDLEDQNREIHVRGTLLREKTSRPSLPYASIGLGNTHSCYDLGENRRMTFLRSNPWLSDPAPTPRKRAGDEDKRSRRTKATKLRGVNDLLSQFATG</sequence>
<dbReference type="RefSeq" id="XP_045958043.1">
    <property type="nucleotide sequence ID" value="XM_046099968.1"/>
</dbReference>
<proteinExistence type="predicted"/>